<dbReference type="OrthoDB" id="3784821at2759"/>
<reference evidence="2 3" key="1">
    <citation type="journal article" date="2015" name="Fungal Genet. Biol.">
        <title>Evolution of novel wood decay mechanisms in Agaricales revealed by the genome sequences of Fistulina hepatica and Cylindrobasidium torrendii.</title>
        <authorList>
            <person name="Floudas D."/>
            <person name="Held B.W."/>
            <person name="Riley R."/>
            <person name="Nagy L.G."/>
            <person name="Koehler G."/>
            <person name="Ransdell A.S."/>
            <person name="Younus H."/>
            <person name="Chow J."/>
            <person name="Chiniquy J."/>
            <person name="Lipzen A."/>
            <person name="Tritt A."/>
            <person name="Sun H."/>
            <person name="Haridas S."/>
            <person name="LaButti K."/>
            <person name="Ohm R.A."/>
            <person name="Kues U."/>
            <person name="Blanchette R.A."/>
            <person name="Grigoriev I.V."/>
            <person name="Minto R.E."/>
            <person name="Hibbett D.S."/>
        </authorList>
    </citation>
    <scope>NUCLEOTIDE SEQUENCE [LARGE SCALE GENOMIC DNA]</scope>
    <source>
        <strain evidence="2 3">FP15055 ss-10</strain>
    </source>
</reference>
<proteinExistence type="predicted"/>
<evidence type="ECO:0000256" key="1">
    <source>
        <dbReference type="SAM" id="MobiDB-lite"/>
    </source>
</evidence>
<name>A0A0D7BAT3_9AGAR</name>
<keyword evidence="3" id="KW-1185">Reference proteome</keyword>
<feature type="compositionally biased region" description="Low complexity" evidence="1">
    <location>
        <begin position="24"/>
        <end position="53"/>
    </location>
</feature>
<gene>
    <name evidence="2" type="ORF">CYLTODRAFT_422737</name>
</gene>
<sequence length="316" mass="32790">MSVPGIARRFVRPQCTARFASSKASVTANGSTVSASSTNGNAAASATSSKGGALKPGSPGYVNPQIQKARYARPRPFYGNAPATSESPNVDATPTVGTSEGMHANMGVRGGQKKKGAPFSRDVLTAVHSSLHSGVQSNSKGSFANTSASAHGHTLGSGIASTTSTQGSTTLASSASADTARGARGGSNGSREDASQTFYKDGALKTAPITRAQATRLFALVPIIVVTGYILFKRLVLGEPQRRVGDPASPEDATPPDPWAAAHPTQTETDAPPSHGTEVTPKERLPYSWRIESSASRKKEGARHLEDALEEKKKHL</sequence>
<evidence type="ECO:0000313" key="3">
    <source>
        <dbReference type="Proteomes" id="UP000054007"/>
    </source>
</evidence>
<feature type="compositionally biased region" description="Low complexity" evidence="1">
    <location>
        <begin position="160"/>
        <end position="182"/>
    </location>
</feature>
<feature type="region of interest" description="Disordered" evidence="1">
    <location>
        <begin position="242"/>
        <end position="316"/>
    </location>
</feature>
<dbReference type="AlphaFoldDB" id="A0A0D7BAT3"/>
<feature type="compositionally biased region" description="Basic and acidic residues" evidence="1">
    <location>
        <begin position="295"/>
        <end position="316"/>
    </location>
</feature>
<protein>
    <submittedName>
        <fullName evidence="2">Uncharacterized protein</fullName>
    </submittedName>
</protein>
<dbReference type="Proteomes" id="UP000054007">
    <property type="component" value="Unassembled WGS sequence"/>
</dbReference>
<feature type="compositionally biased region" description="Polar residues" evidence="1">
    <location>
        <begin position="82"/>
        <end position="98"/>
    </location>
</feature>
<accession>A0A0D7BAT3</accession>
<evidence type="ECO:0000313" key="2">
    <source>
        <dbReference type="EMBL" id="KIY67254.1"/>
    </source>
</evidence>
<feature type="compositionally biased region" description="Polar residues" evidence="1">
    <location>
        <begin position="131"/>
        <end position="149"/>
    </location>
</feature>
<feature type="region of interest" description="Disordered" evidence="1">
    <location>
        <begin position="131"/>
        <end position="194"/>
    </location>
</feature>
<feature type="region of interest" description="Disordered" evidence="1">
    <location>
        <begin position="21"/>
        <end position="116"/>
    </location>
</feature>
<organism evidence="2 3">
    <name type="scientific">Cylindrobasidium torrendii FP15055 ss-10</name>
    <dbReference type="NCBI Taxonomy" id="1314674"/>
    <lineage>
        <taxon>Eukaryota</taxon>
        <taxon>Fungi</taxon>
        <taxon>Dikarya</taxon>
        <taxon>Basidiomycota</taxon>
        <taxon>Agaricomycotina</taxon>
        <taxon>Agaricomycetes</taxon>
        <taxon>Agaricomycetidae</taxon>
        <taxon>Agaricales</taxon>
        <taxon>Marasmiineae</taxon>
        <taxon>Physalacriaceae</taxon>
        <taxon>Cylindrobasidium</taxon>
    </lineage>
</organism>
<dbReference type="EMBL" id="KN880531">
    <property type="protein sequence ID" value="KIY67254.1"/>
    <property type="molecule type" value="Genomic_DNA"/>
</dbReference>